<dbReference type="InterPro" id="IPR006379">
    <property type="entry name" value="HAD-SF_hydro_IIB"/>
</dbReference>
<organism evidence="3 4">
    <name type="scientific">Mesomycoplasma lagogenitalium</name>
    <dbReference type="NCBI Taxonomy" id="171286"/>
    <lineage>
        <taxon>Bacteria</taxon>
        <taxon>Bacillati</taxon>
        <taxon>Mycoplasmatota</taxon>
        <taxon>Mycoplasmoidales</taxon>
        <taxon>Metamycoplasmataceae</taxon>
        <taxon>Mesomycoplasma</taxon>
    </lineage>
</organism>
<evidence type="ECO:0000256" key="2">
    <source>
        <dbReference type="ARBA" id="ARBA00034778"/>
    </source>
</evidence>
<dbReference type="InterPro" id="IPR023214">
    <property type="entry name" value="HAD_sf"/>
</dbReference>
<dbReference type="PANTHER" id="PTHR10000">
    <property type="entry name" value="PHOSPHOSERINE PHOSPHATASE"/>
    <property type="match status" value="1"/>
</dbReference>
<reference evidence="3" key="1">
    <citation type="submission" date="2023-04" db="EMBL/GenBank/DDBJ databases">
        <title>Completed genome of Mycoplasma lagogenitalium type strain 12MS.</title>
        <authorList>
            <person name="Spergser J."/>
        </authorList>
    </citation>
    <scope>NUCLEOTIDE SEQUENCE</scope>
    <source>
        <strain evidence="3">12MS</strain>
    </source>
</reference>
<gene>
    <name evidence="3" type="ORF">QEG99_02965</name>
</gene>
<comment type="similarity">
    <text evidence="2">Belongs to the HAD-like hydrolase superfamily. Cof family.</text>
</comment>
<name>A0ABY8LVV8_9BACT</name>
<dbReference type="RefSeq" id="WP_280101709.1">
    <property type="nucleotide sequence ID" value="NZ_CP122979.1"/>
</dbReference>
<dbReference type="NCBIfam" id="TIGR00099">
    <property type="entry name" value="Cof-subfamily"/>
    <property type="match status" value="1"/>
</dbReference>
<dbReference type="Gene3D" id="3.30.1240.10">
    <property type="match status" value="1"/>
</dbReference>
<accession>A0ABY8LVV8</accession>
<evidence type="ECO:0000256" key="1">
    <source>
        <dbReference type="ARBA" id="ARBA00001946"/>
    </source>
</evidence>
<dbReference type="CDD" id="cd07516">
    <property type="entry name" value="HAD_Pase"/>
    <property type="match status" value="1"/>
</dbReference>
<comment type="cofactor">
    <cofactor evidence="1">
        <name>Mg(2+)</name>
        <dbReference type="ChEBI" id="CHEBI:18420"/>
    </cofactor>
</comment>
<dbReference type="EMBL" id="CP122979">
    <property type="protein sequence ID" value="WGI36408.1"/>
    <property type="molecule type" value="Genomic_DNA"/>
</dbReference>
<dbReference type="NCBIfam" id="TIGR01484">
    <property type="entry name" value="HAD-SF-IIB"/>
    <property type="match status" value="1"/>
</dbReference>
<dbReference type="Proteomes" id="UP001179842">
    <property type="component" value="Chromosome"/>
</dbReference>
<sequence>MDKNLKTKIKNIFLDLDGTTLTSNKEISQKTISILKKMQKEGKTVSIVTGRPVYFAKEEYYKLNCDFPIIGCNGALVYDFKNDKLVYKNPINKNISEQIFQLLVKNNITFLMYTTSEIYGYSRENYQADWFNWLKSSIEKREKQFQFNLTILNSKTKNDFDIKKFDIVKFLVIKSDSQEKDIENIKPELTKFQGVYIIQSQEKVIDIMPEGSSKGYALEVLSKTNNFNLEETLVFGDEQNDVSMFEVAKYSVAMGQSKDVIKEKATFITDSNNDEGIFNFINKYLK</sequence>
<dbReference type="GO" id="GO:0016787">
    <property type="term" value="F:hydrolase activity"/>
    <property type="evidence" value="ECO:0007669"/>
    <property type="project" value="UniProtKB-KW"/>
</dbReference>
<dbReference type="InterPro" id="IPR036412">
    <property type="entry name" value="HAD-like_sf"/>
</dbReference>
<evidence type="ECO:0000313" key="3">
    <source>
        <dbReference type="EMBL" id="WGI36408.1"/>
    </source>
</evidence>
<protein>
    <submittedName>
        <fullName evidence="3">HAD family hydrolase</fullName>
        <ecNumber evidence="3">3.-.-.-</ecNumber>
    </submittedName>
</protein>
<dbReference type="SFLD" id="SFLDG01140">
    <property type="entry name" value="C2.B:_Phosphomannomutase_and_P"/>
    <property type="match status" value="1"/>
</dbReference>
<dbReference type="Pfam" id="PF08282">
    <property type="entry name" value="Hydrolase_3"/>
    <property type="match status" value="1"/>
</dbReference>
<dbReference type="Gene3D" id="3.40.50.1000">
    <property type="entry name" value="HAD superfamily/HAD-like"/>
    <property type="match status" value="1"/>
</dbReference>
<keyword evidence="3" id="KW-0378">Hydrolase</keyword>
<evidence type="ECO:0000313" key="4">
    <source>
        <dbReference type="Proteomes" id="UP001179842"/>
    </source>
</evidence>
<dbReference type="InterPro" id="IPR000150">
    <property type="entry name" value="Cof"/>
</dbReference>
<proteinExistence type="inferred from homology"/>
<keyword evidence="4" id="KW-1185">Reference proteome</keyword>
<dbReference type="PANTHER" id="PTHR10000:SF8">
    <property type="entry name" value="HAD SUPERFAMILY HYDROLASE-LIKE, TYPE 3"/>
    <property type="match status" value="1"/>
</dbReference>
<dbReference type="SFLD" id="SFLDS00003">
    <property type="entry name" value="Haloacid_Dehalogenase"/>
    <property type="match status" value="1"/>
</dbReference>
<dbReference type="EC" id="3.-.-.-" evidence="3"/>
<dbReference type="SUPFAM" id="SSF56784">
    <property type="entry name" value="HAD-like"/>
    <property type="match status" value="1"/>
</dbReference>